<gene>
    <name evidence="2" type="primary">A03p069940.1_BraROA</name>
    <name evidence="2" type="ORF">IGI04_013860</name>
</gene>
<keyword evidence="3" id="KW-1185">Reference proteome</keyword>
<reference evidence="2 3" key="1">
    <citation type="submission" date="2021-03" db="EMBL/GenBank/DDBJ databases">
        <authorList>
            <person name="King G.J."/>
            <person name="Bancroft I."/>
            <person name="Baten A."/>
            <person name="Bloomfield J."/>
            <person name="Borpatragohain P."/>
            <person name="He Z."/>
            <person name="Irish N."/>
            <person name="Irwin J."/>
            <person name="Liu K."/>
            <person name="Mauleon R.P."/>
            <person name="Moore J."/>
            <person name="Morris R."/>
            <person name="Ostergaard L."/>
            <person name="Wang B."/>
            <person name="Wells R."/>
        </authorList>
    </citation>
    <scope>NUCLEOTIDE SEQUENCE [LARGE SCALE GENOMIC DNA]</scope>
    <source>
        <strain evidence="2">R-o-18</strain>
        <tissue evidence="2">Leaf</tissue>
    </source>
</reference>
<evidence type="ECO:0000313" key="2">
    <source>
        <dbReference type="EMBL" id="KAG5407741.1"/>
    </source>
</evidence>
<evidence type="ECO:0000256" key="1">
    <source>
        <dbReference type="SAM" id="SignalP"/>
    </source>
</evidence>
<keyword evidence="1" id="KW-0732">Signal</keyword>
<proteinExistence type="predicted"/>
<feature type="signal peptide" evidence="1">
    <location>
        <begin position="1"/>
        <end position="22"/>
    </location>
</feature>
<evidence type="ECO:0000313" key="3">
    <source>
        <dbReference type="Proteomes" id="UP000823674"/>
    </source>
</evidence>
<feature type="chain" id="PRO_5047283704" evidence="1">
    <location>
        <begin position="23"/>
        <end position="69"/>
    </location>
</feature>
<comment type="caution">
    <text evidence="2">The sequence shown here is derived from an EMBL/GenBank/DDBJ whole genome shotgun (WGS) entry which is preliminary data.</text>
</comment>
<accession>A0ABQ7NBY6</accession>
<protein>
    <submittedName>
        <fullName evidence="2">Uncharacterized protein</fullName>
    </submittedName>
</protein>
<name>A0ABQ7NBY6_BRACM</name>
<dbReference type="EMBL" id="JADBGQ010000003">
    <property type="protein sequence ID" value="KAG5407741.1"/>
    <property type="molecule type" value="Genomic_DNA"/>
</dbReference>
<dbReference type="Proteomes" id="UP000823674">
    <property type="component" value="Chromosome A03"/>
</dbReference>
<organism evidence="2 3">
    <name type="scientific">Brassica rapa subsp. trilocularis</name>
    <dbReference type="NCBI Taxonomy" id="1813537"/>
    <lineage>
        <taxon>Eukaryota</taxon>
        <taxon>Viridiplantae</taxon>
        <taxon>Streptophyta</taxon>
        <taxon>Embryophyta</taxon>
        <taxon>Tracheophyta</taxon>
        <taxon>Spermatophyta</taxon>
        <taxon>Magnoliopsida</taxon>
        <taxon>eudicotyledons</taxon>
        <taxon>Gunneridae</taxon>
        <taxon>Pentapetalae</taxon>
        <taxon>rosids</taxon>
        <taxon>malvids</taxon>
        <taxon>Brassicales</taxon>
        <taxon>Brassicaceae</taxon>
        <taxon>Brassiceae</taxon>
        <taxon>Brassica</taxon>
    </lineage>
</organism>
<sequence length="69" mass="7639">MGISKNILIAFVFTIFFIVSNTDFEDQCYPEQLCAPNDGICEHWCASMSIPLVGECVSGKCCCLSKRPN</sequence>